<reference evidence="1" key="1">
    <citation type="submission" date="2021-02" db="EMBL/GenBank/DDBJ databases">
        <authorList>
            <consortium name="DOE Joint Genome Institute"/>
            <person name="Ahrendt S."/>
            <person name="Looney B.P."/>
            <person name="Miyauchi S."/>
            <person name="Morin E."/>
            <person name="Drula E."/>
            <person name="Courty P.E."/>
            <person name="Chicoki N."/>
            <person name="Fauchery L."/>
            <person name="Kohler A."/>
            <person name="Kuo A."/>
            <person name="Labutti K."/>
            <person name="Pangilinan J."/>
            <person name="Lipzen A."/>
            <person name="Riley R."/>
            <person name="Andreopoulos W."/>
            <person name="He G."/>
            <person name="Johnson J."/>
            <person name="Barry K.W."/>
            <person name="Grigoriev I.V."/>
            <person name="Nagy L."/>
            <person name="Hibbett D."/>
            <person name="Henrissat B."/>
            <person name="Matheny P.B."/>
            <person name="Labbe J."/>
            <person name="Martin F."/>
        </authorList>
    </citation>
    <scope>NUCLEOTIDE SEQUENCE</scope>
    <source>
        <strain evidence="1">FP105234-sp</strain>
    </source>
</reference>
<dbReference type="Proteomes" id="UP000814033">
    <property type="component" value="Unassembled WGS sequence"/>
</dbReference>
<evidence type="ECO:0000313" key="2">
    <source>
        <dbReference type="Proteomes" id="UP000814033"/>
    </source>
</evidence>
<protein>
    <submittedName>
        <fullName evidence="1">Uncharacterized protein</fullName>
    </submittedName>
</protein>
<evidence type="ECO:0000313" key="1">
    <source>
        <dbReference type="EMBL" id="KAI0048482.1"/>
    </source>
</evidence>
<proteinExistence type="predicted"/>
<name>A0ACB8RX47_9AGAM</name>
<keyword evidence="2" id="KW-1185">Reference proteome</keyword>
<dbReference type="EMBL" id="MU275886">
    <property type="protein sequence ID" value="KAI0048482.1"/>
    <property type="molecule type" value="Genomic_DNA"/>
</dbReference>
<gene>
    <name evidence="1" type="ORF">FA95DRAFT_1605229</name>
</gene>
<sequence length="379" mass="40673">MSTTSQPDPPTPLEAHLLAVLALYEHGPIPESIPVYIGPASSQATEILRAIDAIARRTPPSGTTAPTTAPEDLQHAAPPPPSQAEEQLALMKAQVRDVALVCNEISCGNLSQRTTAPAQFLEMVELKYVVNRMADNLESFVSVMMGVAEAAGDNGSLGGLWGFHTAMDGSWYALSNAVNRLSVALTNEVRAVARVAAAVAGGDLSQQIDHDARGEVVDMHASVNAMVELLRAVASDSVRLAGEYGWEGRVGGQMQVQAAQGVWAEMVKELNSVTAYYTVLMRELIRVTTELSEGKTTETITVNEASGDVLELVTAVNQLVNRLAASPPEVPENDEVLYLFTSTAVWVVHSGSQDSKCPFVEDLRRFFDSYPLKEAKLSI</sequence>
<reference evidence="1" key="2">
    <citation type="journal article" date="2022" name="New Phytol.">
        <title>Evolutionary transition to the ectomycorrhizal habit in the genomes of a hyperdiverse lineage of mushroom-forming fungi.</title>
        <authorList>
            <person name="Looney B."/>
            <person name="Miyauchi S."/>
            <person name="Morin E."/>
            <person name="Drula E."/>
            <person name="Courty P.E."/>
            <person name="Kohler A."/>
            <person name="Kuo A."/>
            <person name="LaButti K."/>
            <person name="Pangilinan J."/>
            <person name="Lipzen A."/>
            <person name="Riley R."/>
            <person name="Andreopoulos W."/>
            <person name="He G."/>
            <person name="Johnson J."/>
            <person name="Nolan M."/>
            <person name="Tritt A."/>
            <person name="Barry K.W."/>
            <person name="Grigoriev I.V."/>
            <person name="Nagy L.G."/>
            <person name="Hibbett D."/>
            <person name="Henrissat B."/>
            <person name="Matheny P.B."/>
            <person name="Labbe J."/>
            <person name="Martin F.M."/>
        </authorList>
    </citation>
    <scope>NUCLEOTIDE SEQUENCE</scope>
    <source>
        <strain evidence="1">FP105234-sp</strain>
    </source>
</reference>
<comment type="caution">
    <text evidence="1">The sequence shown here is derived from an EMBL/GenBank/DDBJ whole genome shotgun (WGS) entry which is preliminary data.</text>
</comment>
<organism evidence="1 2">
    <name type="scientific">Auriscalpium vulgare</name>
    <dbReference type="NCBI Taxonomy" id="40419"/>
    <lineage>
        <taxon>Eukaryota</taxon>
        <taxon>Fungi</taxon>
        <taxon>Dikarya</taxon>
        <taxon>Basidiomycota</taxon>
        <taxon>Agaricomycotina</taxon>
        <taxon>Agaricomycetes</taxon>
        <taxon>Russulales</taxon>
        <taxon>Auriscalpiaceae</taxon>
        <taxon>Auriscalpium</taxon>
    </lineage>
</organism>
<accession>A0ACB8RX47</accession>